<comment type="caution">
    <text evidence="1">The sequence shown here is derived from an EMBL/GenBank/DDBJ whole genome shotgun (WGS) entry which is preliminary data.</text>
</comment>
<name>A0A1J5PKI2_9ZZZZ</name>
<dbReference type="EMBL" id="MLJW01007047">
    <property type="protein sequence ID" value="OIQ65803.1"/>
    <property type="molecule type" value="Genomic_DNA"/>
</dbReference>
<gene>
    <name evidence="1" type="ORF">GALL_526340</name>
</gene>
<organism evidence="1">
    <name type="scientific">mine drainage metagenome</name>
    <dbReference type="NCBI Taxonomy" id="410659"/>
    <lineage>
        <taxon>unclassified sequences</taxon>
        <taxon>metagenomes</taxon>
        <taxon>ecological metagenomes</taxon>
    </lineage>
</organism>
<accession>A0A1J5PKI2</accession>
<evidence type="ECO:0000313" key="1">
    <source>
        <dbReference type="EMBL" id="OIQ65803.1"/>
    </source>
</evidence>
<proteinExistence type="predicted"/>
<dbReference type="AlphaFoldDB" id="A0A1J5PKI2"/>
<reference evidence="1" key="1">
    <citation type="submission" date="2016-10" db="EMBL/GenBank/DDBJ databases">
        <title>Sequence of Gallionella enrichment culture.</title>
        <authorList>
            <person name="Poehlein A."/>
            <person name="Muehling M."/>
            <person name="Daniel R."/>
        </authorList>
    </citation>
    <scope>NUCLEOTIDE SEQUENCE</scope>
</reference>
<protein>
    <submittedName>
        <fullName evidence="1">Uncharacterized protein</fullName>
    </submittedName>
</protein>
<sequence>MSDTSGTLALTLGLALTEWLFRLELNTLSRAKTNAATTTNESEMRIIVFLTSLLPNLFWKVARFD</sequence>